<evidence type="ECO:0000313" key="2">
    <source>
        <dbReference type="EMBL" id="KAL3388916.1"/>
    </source>
</evidence>
<feature type="compositionally biased region" description="Gly residues" evidence="1">
    <location>
        <begin position="28"/>
        <end position="40"/>
    </location>
</feature>
<reference evidence="2 3" key="1">
    <citation type="journal article" date="2024" name="bioRxiv">
        <title>A reference genome for Trichogramma kaykai: A tiny desert-dwelling parasitoid wasp with competing sex-ratio distorters.</title>
        <authorList>
            <person name="Culotta J."/>
            <person name="Lindsey A.R."/>
        </authorList>
    </citation>
    <scope>NUCLEOTIDE SEQUENCE [LARGE SCALE GENOMIC DNA]</scope>
    <source>
        <strain evidence="2 3">KSX58</strain>
    </source>
</reference>
<evidence type="ECO:0000313" key="3">
    <source>
        <dbReference type="Proteomes" id="UP001627154"/>
    </source>
</evidence>
<dbReference type="EMBL" id="JBJJXI010000124">
    <property type="protein sequence ID" value="KAL3388916.1"/>
    <property type="molecule type" value="Genomic_DNA"/>
</dbReference>
<feature type="region of interest" description="Disordered" evidence="1">
    <location>
        <begin position="24"/>
        <end position="45"/>
    </location>
</feature>
<name>A0ABD2W8F9_9HYME</name>
<proteinExistence type="predicted"/>
<keyword evidence="3" id="KW-1185">Reference proteome</keyword>
<comment type="caution">
    <text evidence="2">The sequence shown here is derived from an EMBL/GenBank/DDBJ whole genome shotgun (WGS) entry which is preliminary data.</text>
</comment>
<dbReference type="AlphaFoldDB" id="A0ABD2W8F9"/>
<accession>A0ABD2W8F9</accession>
<dbReference type="Proteomes" id="UP001627154">
    <property type="component" value="Unassembled WGS sequence"/>
</dbReference>
<evidence type="ECO:0000256" key="1">
    <source>
        <dbReference type="SAM" id="MobiDB-lite"/>
    </source>
</evidence>
<sequence>MEQSYFAGCIDYTCFYKKNERRASTLCGGSGGNGNGSGSGGKKRREISIHRTAAPIARIVYVFLRPSC</sequence>
<organism evidence="2 3">
    <name type="scientific">Trichogramma kaykai</name>
    <dbReference type="NCBI Taxonomy" id="54128"/>
    <lineage>
        <taxon>Eukaryota</taxon>
        <taxon>Metazoa</taxon>
        <taxon>Ecdysozoa</taxon>
        <taxon>Arthropoda</taxon>
        <taxon>Hexapoda</taxon>
        <taxon>Insecta</taxon>
        <taxon>Pterygota</taxon>
        <taxon>Neoptera</taxon>
        <taxon>Endopterygota</taxon>
        <taxon>Hymenoptera</taxon>
        <taxon>Apocrita</taxon>
        <taxon>Proctotrupomorpha</taxon>
        <taxon>Chalcidoidea</taxon>
        <taxon>Trichogrammatidae</taxon>
        <taxon>Trichogramma</taxon>
    </lineage>
</organism>
<gene>
    <name evidence="2" type="ORF">TKK_015876</name>
</gene>
<protein>
    <submittedName>
        <fullName evidence="2">Uncharacterized protein</fullName>
    </submittedName>
</protein>